<evidence type="ECO:0000259" key="1">
    <source>
        <dbReference type="Pfam" id="PF02698"/>
    </source>
</evidence>
<accession>A0A9X3LNA8</accession>
<dbReference type="Proteomes" id="UP001146469">
    <property type="component" value="Unassembled WGS sequence"/>
</dbReference>
<dbReference type="Pfam" id="PF02698">
    <property type="entry name" value="DUF218"/>
    <property type="match status" value="1"/>
</dbReference>
<dbReference type="InterPro" id="IPR051599">
    <property type="entry name" value="Cell_Envelope_Assoc"/>
</dbReference>
<dbReference type="Gene3D" id="3.40.50.620">
    <property type="entry name" value="HUPs"/>
    <property type="match status" value="1"/>
</dbReference>
<proteinExistence type="predicted"/>
<dbReference type="EMBL" id="JAKMUT010000008">
    <property type="protein sequence ID" value="MCZ9290290.1"/>
    <property type="molecule type" value="Genomic_DNA"/>
</dbReference>
<name>A0A9X3LNA8_9CORY</name>
<dbReference type="PANTHER" id="PTHR30336">
    <property type="entry name" value="INNER MEMBRANE PROTEIN, PROBABLE PERMEASE"/>
    <property type="match status" value="1"/>
</dbReference>
<evidence type="ECO:0000313" key="2">
    <source>
        <dbReference type="EMBL" id="MCZ9290290.1"/>
    </source>
</evidence>
<dbReference type="AlphaFoldDB" id="A0A9X3LNA8"/>
<gene>
    <name evidence="2" type="ORF">L8V00_08760</name>
</gene>
<dbReference type="CDD" id="cd06259">
    <property type="entry name" value="YdcF-like"/>
    <property type="match status" value="1"/>
</dbReference>
<feature type="domain" description="DUF218" evidence="1">
    <location>
        <begin position="54"/>
        <end position="202"/>
    </location>
</feature>
<dbReference type="RefSeq" id="WP_035005267.1">
    <property type="nucleotide sequence ID" value="NZ_JAKMUT010000008.1"/>
</dbReference>
<protein>
    <submittedName>
        <fullName evidence="2">YdcF family protein</fullName>
    </submittedName>
</protein>
<evidence type="ECO:0000313" key="3">
    <source>
        <dbReference type="Proteomes" id="UP001146469"/>
    </source>
</evidence>
<sequence>MVLRMANARHPVKRAVKYVFITLLTIFLVAAGVFGVTAFQVWHFARSDDRRPADTIFVLGAAQYAGNPTNWFASRLNHAAELYKQGVAPTIVTVGGKAEGDLYTEAAAGKNYLVENFDIPESAVVPVEEGADTLKSAEAFAQVASENGWRTSVVVTDPAHSLRATRMVRDQGLDAWASPTRQGPSVFTRKSQANSILHETLGMLYYEVVEKRRK</sequence>
<organism evidence="2 3">
    <name type="scientific">Corynebacterium evansiae</name>
    <dbReference type="NCBI Taxonomy" id="2913499"/>
    <lineage>
        <taxon>Bacteria</taxon>
        <taxon>Bacillati</taxon>
        <taxon>Actinomycetota</taxon>
        <taxon>Actinomycetes</taxon>
        <taxon>Mycobacteriales</taxon>
        <taxon>Corynebacteriaceae</taxon>
        <taxon>Corynebacterium</taxon>
    </lineage>
</organism>
<dbReference type="GO" id="GO:0005886">
    <property type="term" value="C:plasma membrane"/>
    <property type="evidence" value="ECO:0007669"/>
    <property type="project" value="TreeGrafter"/>
</dbReference>
<keyword evidence="3" id="KW-1185">Reference proteome</keyword>
<dbReference type="PANTHER" id="PTHR30336:SF20">
    <property type="entry name" value="DUF218 DOMAIN-CONTAINING PROTEIN"/>
    <property type="match status" value="1"/>
</dbReference>
<dbReference type="InterPro" id="IPR003848">
    <property type="entry name" value="DUF218"/>
</dbReference>
<dbReference type="InterPro" id="IPR014729">
    <property type="entry name" value="Rossmann-like_a/b/a_fold"/>
</dbReference>
<comment type="caution">
    <text evidence="2">The sequence shown here is derived from an EMBL/GenBank/DDBJ whole genome shotgun (WGS) entry which is preliminary data.</text>
</comment>
<reference evidence="2" key="1">
    <citation type="submission" date="2022-02" db="EMBL/GenBank/DDBJ databases">
        <title>Corynebacterium sp. from urogenital microbiome.</title>
        <authorList>
            <person name="Cappelli E.A."/>
            <person name="Ribeiro T.G."/>
            <person name="Peixe L."/>
        </authorList>
    </citation>
    <scope>NUCLEOTIDE SEQUENCE</scope>
    <source>
        <strain evidence="2">C8Ua_174</strain>
    </source>
</reference>